<dbReference type="SUPFAM" id="SSF46689">
    <property type="entry name" value="Homeodomain-like"/>
    <property type="match status" value="1"/>
</dbReference>
<dbReference type="InterPro" id="IPR009057">
    <property type="entry name" value="Homeodomain-like_sf"/>
</dbReference>
<comment type="caution">
    <text evidence="1">The sequence shown here is derived from an EMBL/GenBank/DDBJ whole genome shotgun (WGS) entry which is preliminary data.</text>
</comment>
<name>A0A6N8EI16_9GAMM</name>
<dbReference type="EMBL" id="WNKT01000131">
    <property type="protein sequence ID" value="MTW23261.1"/>
    <property type="molecule type" value="Genomic_DNA"/>
</dbReference>
<sequence length="88" mass="9943">MLKVDLAKWNQTADDLREAALTGAHARTRERFLALYELTQQGRGATAVARRLGRHLQTLIRWVHRYNAEGPAALEFVRTGGVSPFLTR</sequence>
<organism evidence="1 2">
    <name type="scientific">Allochromatium palmeri</name>
    <dbReference type="NCBI Taxonomy" id="231048"/>
    <lineage>
        <taxon>Bacteria</taxon>
        <taxon>Pseudomonadati</taxon>
        <taxon>Pseudomonadota</taxon>
        <taxon>Gammaproteobacteria</taxon>
        <taxon>Chromatiales</taxon>
        <taxon>Chromatiaceae</taxon>
        <taxon>Allochromatium</taxon>
    </lineage>
</organism>
<proteinExistence type="predicted"/>
<dbReference type="Pfam" id="PF13384">
    <property type="entry name" value="HTH_23"/>
    <property type="match status" value="1"/>
</dbReference>
<evidence type="ECO:0000313" key="2">
    <source>
        <dbReference type="Proteomes" id="UP000434044"/>
    </source>
</evidence>
<reference evidence="1 2" key="1">
    <citation type="submission" date="2019-11" db="EMBL/GenBank/DDBJ databases">
        <title>Whole-genome sequence of the anaerobic purple sulfur bacterium Allochromatium palmeri DSM 15591.</title>
        <authorList>
            <person name="Kyndt J.A."/>
            <person name="Meyer T.E."/>
        </authorList>
    </citation>
    <scope>NUCLEOTIDE SEQUENCE [LARGE SCALE GENOMIC DNA]</scope>
    <source>
        <strain evidence="1 2">DSM 15591</strain>
    </source>
</reference>
<evidence type="ECO:0000313" key="1">
    <source>
        <dbReference type="EMBL" id="MTW23261.1"/>
    </source>
</evidence>
<dbReference type="RefSeq" id="WP_155451793.1">
    <property type="nucleotide sequence ID" value="NZ_WNKT01000131.1"/>
</dbReference>
<dbReference type="OrthoDB" id="6204501at2"/>
<accession>A0A6N8EI16</accession>
<protein>
    <submittedName>
        <fullName evidence="1">Helix-turn-helix domain-containing protein</fullName>
    </submittedName>
</protein>
<dbReference type="AlphaFoldDB" id="A0A6N8EI16"/>
<dbReference type="Proteomes" id="UP000434044">
    <property type="component" value="Unassembled WGS sequence"/>
</dbReference>
<gene>
    <name evidence="1" type="ORF">GJ668_19765</name>
</gene>
<keyword evidence="2" id="KW-1185">Reference proteome</keyword>